<keyword evidence="2" id="KW-0812">Transmembrane</keyword>
<dbReference type="EMBL" id="LNAM01000006">
    <property type="protein sequence ID" value="KSV60486.1"/>
    <property type="molecule type" value="Genomic_DNA"/>
</dbReference>
<dbReference type="STRING" id="290052.ASU35_16705"/>
<accession>A0A0V8QJT7</accession>
<keyword evidence="2" id="KW-1133">Transmembrane helix</keyword>
<evidence type="ECO:0000256" key="2">
    <source>
        <dbReference type="SAM" id="Phobius"/>
    </source>
</evidence>
<comment type="caution">
    <text evidence="3">The sequence shown here is derived from an EMBL/GenBank/DDBJ whole genome shotgun (WGS) entry which is preliminary data.</text>
</comment>
<sequence length="719" mass="83665">MIYGTVMLMKKNDTFITQSMLSSYLAVETKDYLELILPFVCMCLPEKIDDMIELEKTQSALKQNYGLDIPVNVVEKLLIRLCKQKRGAVVKKISSGYAVNSIYNADEFENRTRKIKKSIDAVISKMQKYMHKEKYMKDASSDKMREYLVVFLDTYNYSVLDDTQSLDAITLNKNSESNYYVAQFILTEYANDTAEFQDILEIIKGSLVAKSIYYFMNSENDISKKRIQGTKFILDTRVLIDILGLNLQQECKATRELLELIISNGGKVVTFDYYVEELRGIIHRFEKTPETRLELSLNWFVRNGYSSQDVSAYAGTIEDRLQEYNIDIIHKPDYEKNITTQKWHIDYAQLRDVLNQQIDYRTKKDEYYSDALIHDVDTIEAIAYERGNSKRCSIFNCKVIFITKNTDICNTIFSLYKNDRFRNGEVNFAMSDVDLTSIIWLSTFGKNSDLPKLKLLEHAYSACAPSRIIMSEFLAKVHSLEETEKISQEMAIMLRSQYATINDLSEISHNKEGSVTDEVIFEMVRRVKNRAEKDVKIQLRKEICELQKERKEVEEDRDAVEKRRNELIGEQRKTSKLKQDTEIVIDNLEKKRNALSKEKAEYEKKVEYVKTKQKDLIQKAKDKANMIKVITKILIYVVLSVLSFGITLLFAIGTWKISDLTDVSLVWSYVYVGSVSIICLVITIISIVKWLSFYVSKVAVKVYDYCYSREIKKHKEFFD</sequence>
<evidence type="ECO:0000256" key="1">
    <source>
        <dbReference type="SAM" id="Coils"/>
    </source>
</evidence>
<feature type="coiled-coil region" evidence="1">
    <location>
        <begin position="536"/>
        <end position="612"/>
    </location>
</feature>
<keyword evidence="2" id="KW-0472">Membrane</keyword>
<name>A0A0V8QJT7_9FIRM</name>
<keyword evidence="4" id="KW-1185">Reference proteome</keyword>
<reference evidence="3 4" key="1">
    <citation type="submission" date="2015-11" db="EMBL/GenBank/DDBJ databases">
        <title>Butyribacter intestini gen. nov., sp. nov., a butyric acid-producing bacterium of the family Lachnospiraceae isolated from the human faeces.</title>
        <authorList>
            <person name="Zou Y."/>
            <person name="Xue W."/>
            <person name="Luo G."/>
            <person name="Lv M."/>
        </authorList>
    </citation>
    <scope>NUCLEOTIDE SEQUENCE [LARGE SCALE GENOMIC DNA]</scope>
    <source>
        <strain evidence="3 4">ACET-33324</strain>
    </source>
</reference>
<keyword evidence="1" id="KW-0175">Coiled coil</keyword>
<evidence type="ECO:0000313" key="4">
    <source>
        <dbReference type="Proteomes" id="UP000054874"/>
    </source>
</evidence>
<protein>
    <submittedName>
        <fullName evidence="3">Uncharacterized protein</fullName>
    </submittedName>
</protein>
<proteinExistence type="predicted"/>
<evidence type="ECO:0000313" key="3">
    <source>
        <dbReference type="EMBL" id="KSV60486.1"/>
    </source>
</evidence>
<dbReference type="Proteomes" id="UP000054874">
    <property type="component" value="Unassembled WGS sequence"/>
</dbReference>
<feature type="transmembrane region" description="Helical" evidence="2">
    <location>
        <begin position="633"/>
        <end position="657"/>
    </location>
</feature>
<dbReference type="AlphaFoldDB" id="A0A0V8QJT7"/>
<feature type="transmembrane region" description="Helical" evidence="2">
    <location>
        <begin position="669"/>
        <end position="691"/>
    </location>
</feature>
<organism evidence="3 4">
    <name type="scientific">Acetivibrio ethanolgignens</name>
    <dbReference type="NCBI Taxonomy" id="290052"/>
    <lineage>
        <taxon>Bacteria</taxon>
        <taxon>Bacillati</taxon>
        <taxon>Bacillota</taxon>
        <taxon>Clostridia</taxon>
        <taxon>Eubacteriales</taxon>
        <taxon>Oscillospiraceae</taxon>
        <taxon>Acetivibrio</taxon>
    </lineage>
</organism>
<gene>
    <name evidence="3" type="ORF">ASU35_16705</name>
</gene>